<dbReference type="EMBL" id="JADGJH010001159">
    <property type="protein sequence ID" value="KAJ3117587.1"/>
    <property type="molecule type" value="Genomic_DNA"/>
</dbReference>
<gene>
    <name evidence="8" type="ORF">HK100_000783</name>
</gene>
<dbReference type="InterPro" id="IPR036957">
    <property type="entry name" value="Znf_PARP_sf"/>
</dbReference>
<feature type="region of interest" description="Disordered" evidence="6">
    <location>
        <begin position="123"/>
        <end position="203"/>
    </location>
</feature>
<dbReference type="SUPFAM" id="SSF57716">
    <property type="entry name" value="Glucocorticoid receptor-like (DNA-binding domain)"/>
    <property type="match status" value="1"/>
</dbReference>
<reference evidence="8" key="1">
    <citation type="submission" date="2020-05" db="EMBL/GenBank/DDBJ databases">
        <title>Phylogenomic resolution of chytrid fungi.</title>
        <authorList>
            <person name="Stajich J.E."/>
            <person name="Amses K."/>
            <person name="Simmons R."/>
            <person name="Seto K."/>
            <person name="Myers J."/>
            <person name="Bonds A."/>
            <person name="Quandt C.A."/>
            <person name="Barry K."/>
            <person name="Liu P."/>
            <person name="Grigoriev I."/>
            <person name="Longcore J.E."/>
            <person name="James T.Y."/>
        </authorList>
    </citation>
    <scope>NUCLEOTIDE SEQUENCE</scope>
    <source>
        <strain evidence="8">JEL0513</strain>
    </source>
</reference>
<keyword evidence="9" id="KW-1185">Reference proteome</keyword>
<evidence type="ECO:0000256" key="4">
    <source>
        <dbReference type="ARBA" id="ARBA00022833"/>
    </source>
</evidence>
<dbReference type="Proteomes" id="UP001211907">
    <property type="component" value="Unassembled WGS sequence"/>
</dbReference>
<dbReference type="GO" id="GO:0003677">
    <property type="term" value="F:DNA binding"/>
    <property type="evidence" value="ECO:0007669"/>
    <property type="project" value="InterPro"/>
</dbReference>
<feature type="compositionally biased region" description="Low complexity" evidence="6">
    <location>
        <begin position="123"/>
        <end position="147"/>
    </location>
</feature>
<organism evidence="8 9">
    <name type="scientific">Physocladia obscura</name>
    <dbReference type="NCBI Taxonomy" id="109957"/>
    <lineage>
        <taxon>Eukaryota</taxon>
        <taxon>Fungi</taxon>
        <taxon>Fungi incertae sedis</taxon>
        <taxon>Chytridiomycota</taxon>
        <taxon>Chytridiomycota incertae sedis</taxon>
        <taxon>Chytridiomycetes</taxon>
        <taxon>Chytridiales</taxon>
        <taxon>Chytriomycetaceae</taxon>
        <taxon>Physocladia</taxon>
    </lineage>
</organism>
<sequence length="273" mass="29516">MADSQQPTNAIQTPLQDNSSNAEPGTQYTIEHALSGRSKCKKCKETIQKGEPRYGTSKEGVNHGSIFWKHIHCVTKAQIQNCEEDLGTTLQISGLDKFSAAEQKHILDTLDTIKNAASETLKTPTKASVKTAKKSTGGASSSGSSNTTKRKSKASIGTGESNEREVEKQKQGKKHKKTDSSNDVTEPENANQHENMPSVKMTQDIAKVPVVTGTELVEDIAKVPVAESEEVGKIEEMVDAQVGKIDTSLKEKEVSIGEVKTVGEESETFSNLE</sequence>
<name>A0AAD5SY42_9FUNG</name>
<keyword evidence="3" id="KW-0863">Zinc-finger</keyword>
<accession>A0AAD5SY42</accession>
<protein>
    <recommendedName>
        <fullName evidence="7">PARP-type domain-containing protein</fullName>
    </recommendedName>
</protein>
<evidence type="ECO:0000313" key="8">
    <source>
        <dbReference type="EMBL" id="KAJ3117587.1"/>
    </source>
</evidence>
<evidence type="ECO:0000259" key="7">
    <source>
        <dbReference type="PROSITE" id="PS50064"/>
    </source>
</evidence>
<comment type="subcellular location">
    <subcellularLocation>
        <location evidence="1">Nucleus</location>
    </subcellularLocation>
</comment>
<dbReference type="GO" id="GO:0008270">
    <property type="term" value="F:zinc ion binding"/>
    <property type="evidence" value="ECO:0007669"/>
    <property type="project" value="UniProtKB-KW"/>
</dbReference>
<proteinExistence type="predicted"/>
<feature type="compositionally biased region" description="Basic and acidic residues" evidence="6">
    <location>
        <begin position="161"/>
        <end position="170"/>
    </location>
</feature>
<evidence type="ECO:0000313" key="9">
    <source>
        <dbReference type="Proteomes" id="UP001211907"/>
    </source>
</evidence>
<dbReference type="AlphaFoldDB" id="A0AAD5SY42"/>
<evidence type="ECO:0000256" key="6">
    <source>
        <dbReference type="SAM" id="MobiDB-lite"/>
    </source>
</evidence>
<dbReference type="PROSITE" id="PS50064">
    <property type="entry name" value="ZF_PARP_2"/>
    <property type="match status" value="1"/>
</dbReference>
<keyword evidence="5" id="KW-0539">Nucleus</keyword>
<dbReference type="SMART" id="SM01336">
    <property type="entry name" value="zf-PARP"/>
    <property type="match status" value="1"/>
</dbReference>
<evidence type="ECO:0000256" key="5">
    <source>
        <dbReference type="ARBA" id="ARBA00023242"/>
    </source>
</evidence>
<dbReference type="Gene3D" id="3.30.1740.10">
    <property type="entry name" value="Zinc finger, PARP-type"/>
    <property type="match status" value="1"/>
</dbReference>
<evidence type="ECO:0000256" key="1">
    <source>
        <dbReference type="ARBA" id="ARBA00004123"/>
    </source>
</evidence>
<feature type="region of interest" description="Disordered" evidence="6">
    <location>
        <begin position="1"/>
        <end position="25"/>
    </location>
</feature>
<dbReference type="InterPro" id="IPR001510">
    <property type="entry name" value="Znf_PARP"/>
</dbReference>
<feature type="domain" description="PARP-type" evidence="7">
    <location>
        <begin position="28"/>
        <end position="114"/>
    </location>
</feature>
<dbReference type="Pfam" id="PF00645">
    <property type="entry name" value="zf-PARP"/>
    <property type="match status" value="1"/>
</dbReference>
<evidence type="ECO:0000256" key="2">
    <source>
        <dbReference type="ARBA" id="ARBA00022723"/>
    </source>
</evidence>
<comment type="caution">
    <text evidence="8">The sequence shown here is derived from an EMBL/GenBank/DDBJ whole genome shotgun (WGS) entry which is preliminary data.</text>
</comment>
<keyword evidence="2" id="KW-0479">Metal-binding</keyword>
<keyword evidence="4" id="KW-0862">Zinc</keyword>
<feature type="compositionally biased region" description="Polar residues" evidence="6">
    <location>
        <begin position="181"/>
        <end position="195"/>
    </location>
</feature>
<evidence type="ECO:0000256" key="3">
    <source>
        <dbReference type="ARBA" id="ARBA00022771"/>
    </source>
</evidence>
<dbReference type="GO" id="GO:0005634">
    <property type="term" value="C:nucleus"/>
    <property type="evidence" value="ECO:0007669"/>
    <property type="project" value="UniProtKB-SubCell"/>
</dbReference>